<protein>
    <submittedName>
        <fullName evidence="1">Uncharacterized protein</fullName>
    </submittedName>
</protein>
<proteinExistence type="predicted"/>
<dbReference type="EMBL" id="JARKIE010000001">
    <property type="protein sequence ID" value="KAJ7710496.1"/>
    <property type="molecule type" value="Genomic_DNA"/>
</dbReference>
<keyword evidence="2" id="KW-1185">Reference proteome</keyword>
<evidence type="ECO:0000313" key="1">
    <source>
        <dbReference type="EMBL" id="KAJ7710496.1"/>
    </source>
</evidence>
<accession>A0AAD7MCG5</accession>
<reference evidence="1" key="1">
    <citation type="submission" date="2023-03" db="EMBL/GenBank/DDBJ databases">
        <title>Massive genome expansion in bonnet fungi (Mycena s.s.) driven by repeated elements and novel gene families across ecological guilds.</title>
        <authorList>
            <consortium name="Lawrence Berkeley National Laboratory"/>
            <person name="Harder C.B."/>
            <person name="Miyauchi S."/>
            <person name="Viragh M."/>
            <person name="Kuo A."/>
            <person name="Thoen E."/>
            <person name="Andreopoulos B."/>
            <person name="Lu D."/>
            <person name="Skrede I."/>
            <person name="Drula E."/>
            <person name="Henrissat B."/>
            <person name="Morin E."/>
            <person name="Kohler A."/>
            <person name="Barry K."/>
            <person name="LaButti K."/>
            <person name="Morin E."/>
            <person name="Salamov A."/>
            <person name="Lipzen A."/>
            <person name="Mereny Z."/>
            <person name="Hegedus B."/>
            <person name="Baldrian P."/>
            <person name="Stursova M."/>
            <person name="Weitz H."/>
            <person name="Taylor A."/>
            <person name="Grigoriev I.V."/>
            <person name="Nagy L.G."/>
            <person name="Martin F."/>
            <person name="Kauserud H."/>
        </authorList>
    </citation>
    <scope>NUCLEOTIDE SEQUENCE</scope>
    <source>
        <strain evidence="1">CBHHK067</strain>
    </source>
</reference>
<dbReference type="Proteomes" id="UP001221757">
    <property type="component" value="Unassembled WGS sequence"/>
</dbReference>
<gene>
    <name evidence="1" type="ORF">B0H17DRAFT_1173530</name>
</gene>
<evidence type="ECO:0000313" key="2">
    <source>
        <dbReference type="Proteomes" id="UP001221757"/>
    </source>
</evidence>
<organism evidence="1 2">
    <name type="scientific">Mycena rosella</name>
    <name type="common">Pink bonnet</name>
    <name type="synonym">Agaricus rosellus</name>
    <dbReference type="NCBI Taxonomy" id="1033263"/>
    <lineage>
        <taxon>Eukaryota</taxon>
        <taxon>Fungi</taxon>
        <taxon>Dikarya</taxon>
        <taxon>Basidiomycota</taxon>
        <taxon>Agaricomycotina</taxon>
        <taxon>Agaricomycetes</taxon>
        <taxon>Agaricomycetidae</taxon>
        <taxon>Agaricales</taxon>
        <taxon>Marasmiineae</taxon>
        <taxon>Mycenaceae</taxon>
        <taxon>Mycena</taxon>
    </lineage>
</organism>
<sequence length="127" mass="13852">MSTTDFVNGLFERLFFAGDKAGGISAFENEIASDAVFECGEHIVALKWTNSKHHRFNGKSQTKEQVFEAIKNLHAKSTVKLNSLQDLAVTPGVVAQVSKSTVTTGGSAKEQTTVRIVKVEERGARRL</sequence>
<name>A0AAD7MCG5_MYCRO</name>
<dbReference type="AlphaFoldDB" id="A0AAD7MCG5"/>
<comment type="caution">
    <text evidence="1">The sequence shown here is derived from an EMBL/GenBank/DDBJ whole genome shotgun (WGS) entry which is preliminary data.</text>
</comment>